<dbReference type="RefSeq" id="WP_157305184.1">
    <property type="nucleotide sequence ID" value="NZ_WRXN01000001.1"/>
</dbReference>
<name>A0A7K1U0B8_9BACT</name>
<comment type="caution">
    <text evidence="1">The sequence shown here is derived from an EMBL/GenBank/DDBJ whole genome shotgun (WGS) entry which is preliminary data.</text>
</comment>
<keyword evidence="2" id="KW-1185">Reference proteome</keyword>
<sequence>MAQQNSILPFTGKLGNLIGYRRNGKFLLRSMPEIVRQTRGTRRAAQRFGMASKKGALIRHAFYSELDVCHDKSHINRLTGILIPSAGNNIKSITGFRFNKHTGTDRFFIQAPQLSADGILHIPAQTLPVCKGITSLEAKVIVTRINFATHQVVATESNVLVIDLHESFNGAVVSVDIPGKGALVVTLQVRGVQDNIPSRNTRYLAADIVAVQLPQTLPVFHKQVYPQPQNILYTNYTHSQPSIILRE</sequence>
<dbReference type="EMBL" id="WRXN01000001">
    <property type="protein sequence ID" value="MVT07809.1"/>
    <property type="molecule type" value="Genomic_DNA"/>
</dbReference>
<protein>
    <submittedName>
        <fullName evidence="1">Uncharacterized protein</fullName>
    </submittedName>
</protein>
<dbReference type="AlphaFoldDB" id="A0A7K1U0B8"/>
<accession>A0A7K1U0B8</accession>
<evidence type="ECO:0000313" key="2">
    <source>
        <dbReference type="Proteomes" id="UP000461730"/>
    </source>
</evidence>
<dbReference type="Proteomes" id="UP000461730">
    <property type="component" value="Unassembled WGS sequence"/>
</dbReference>
<organism evidence="1 2">
    <name type="scientific">Chitinophaga tropicalis</name>
    <dbReference type="NCBI Taxonomy" id="2683588"/>
    <lineage>
        <taxon>Bacteria</taxon>
        <taxon>Pseudomonadati</taxon>
        <taxon>Bacteroidota</taxon>
        <taxon>Chitinophagia</taxon>
        <taxon>Chitinophagales</taxon>
        <taxon>Chitinophagaceae</taxon>
        <taxon>Chitinophaga</taxon>
    </lineage>
</organism>
<gene>
    <name evidence="1" type="ORF">GO493_06010</name>
</gene>
<evidence type="ECO:0000313" key="1">
    <source>
        <dbReference type="EMBL" id="MVT07809.1"/>
    </source>
</evidence>
<proteinExistence type="predicted"/>
<reference evidence="1 2" key="1">
    <citation type="submission" date="2019-12" db="EMBL/GenBank/DDBJ databases">
        <title>Chitinophaga sp. strain ysch24 (GDMCC 1.1355), whole genome shotgun sequence.</title>
        <authorList>
            <person name="Zhang X."/>
        </authorList>
    </citation>
    <scope>NUCLEOTIDE SEQUENCE [LARGE SCALE GENOMIC DNA]</scope>
    <source>
        <strain evidence="2">ysch24</strain>
    </source>
</reference>